<evidence type="ECO:0000256" key="1">
    <source>
        <dbReference type="ARBA" id="ARBA00006739"/>
    </source>
</evidence>
<dbReference type="PANTHER" id="PTHR43685:SF5">
    <property type="entry name" value="GLYCOSYLTRANSFERASE EPSE-RELATED"/>
    <property type="match status" value="1"/>
</dbReference>
<sequence>MRTHITPGSYGSALLDRHLRALRRAGPDGPAAAALAARSADARALLAYAAGVTDLDALLATARAGRPLPDGLDPWALGELARVIACQDLEPQDRADGLALFDALLRAHGPAAVAPDHQGVHAQLALAAGRAADLLERYPRIPRPVREALAVDLAEPATWLARFTRLLPAPGFTLADGPGPRFDRIVPGTAAAVGGGPRITTIVTTYRPGPALLVTIRSLLAQSWTDQEILIVDDGSEQAAVLDEAAALDPRIRVLRLPGNGGTYRARNAGLDAATGEFVTFQDSDDWSHPLRLQRQVAPLLADPALFATTSAGMRVTGDLVVTRPGYARHRSYNLSSLMLRRAVALRELGYLDTVRKGADAEYVERARAVFGRPAVPHLSGETLALIRLSGGSLSSADMAPGWTHPARRAYLSAFQAWHTRVAAGRETAYRPREPRRRAFAAPHRLAGTGGPETYDLILAGDFSTPESAGPLRALATRAVAFALLHLPALGAAAGNLDPDVQRMINVGTVRQTLLADRAYAGLVVVCGPASLAFATGQPSAVRAGRVVIGEDPAWAAAAGACTAAARRLFRAEPVWLPLPCTVDPRRWRATRTGPAADRPVLGRFVHDGREELRTLRAVLRDTPDVDVRLLDRTAETAAAFGARPPLSWLIYQDRDVTPRAFLHQLDYYLGGGDGPAQLLAPLAAGCVVLLTPDREVEYGPAAVYCAPGELHRTLRRLHRDPSGYAAQSARGRDFAGRHHPGVYADAVLALLHPGGGLPRPRTELALP</sequence>
<organism evidence="5 6">
    <name type="scientific">Actinoplanes teichomyceticus</name>
    <dbReference type="NCBI Taxonomy" id="1867"/>
    <lineage>
        <taxon>Bacteria</taxon>
        <taxon>Bacillati</taxon>
        <taxon>Actinomycetota</taxon>
        <taxon>Actinomycetes</taxon>
        <taxon>Micromonosporales</taxon>
        <taxon>Micromonosporaceae</taxon>
        <taxon>Actinoplanes</taxon>
    </lineage>
</organism>
<dbReference type="Gene3D" id="3.90.550.10">
    <property type="entry name" value="Spore Coat Polysaccharide Biosynthesis Protein SpsA, Chain A"/>
    <property type="match status" value="1"/>
</dbReference>
<protein>
    <submittedName>
        <fullName evidence="5">Glycosyl transferase family 2</fullName>
    </submittedName>
</protein>
<dbReference type="EMBL" id="VIWY01000001">
    <property type="protein sequence ID" value="TWG25405.1"/>
    <property type="molecule type" value="Genomic_DNA"/>
</dbReference>
<keyword evidence="6" id="KW-1185">Reference proteome</keyword>
<dbReference type="InterPro" id="IPR050834">
    <property type="entry name" value="Glycosyltransf_2"/>
</dbReference>
<gene>
    <name evidence="5" type="ORF">FHX34_101371</name>
</gene>
<feature type="domain" description="Glycosyltransferase 2-like" evidence="4">
    <location>
        <begin position="202"/>
        <end position="309"/>
    </location>
</feature>
<dbReference type="InterPro" id="IPR029044">
    <property type="entry name" value="Nucleotide-diphossugar_trans"/>
</dbReference>
<evidence type="ECO:0000256" key="2">
    <source>
        <dbReference type="ARBA" id="ARBA00022676"/>
    </source>
</evidence>
<evidence type="ECO:0000313" key="5">
    <source>
        <dbReference type="EMBL" id="TWG25405.1"/>
    </source>
</evidence>
<dbReference type="Proteomes" id="UP000320239">
    <property type="component" value="Unassembled WGS sequence"/>
</dbReference>
<name>A0A561WNI0_ACTTI</name>
<comment type="caution">
    <text evidence="5">The sequence shown here is derived from an EMBL/GenBank/DDBJ whole genome shotgun (WGS) entry which is preliminary data.</text>
</comment>
<dbReference type="InterPro" id="IPR001173">
    <property type="entry name" value="Glyco_trans_2-like"/>
</dbReference>
<reference evidence="5 6" key="1">
    <citation type="submission" date="2019-06" db="EMBL/GenBank/DDBJ databases">
        <title>Sequencing the genomes of 1000 actinobacteria strains.</title>
        <authorList>
            <person name="Klenk H.-P."/>
        </authorList>
    </citation>
    <scope>NUCLEOTIDE SEQUENCE [LARGE SCALE GENOMIC DNA]</scope>
    <source>
        <strain evidence="5 6">DSM 43866</strain>
    </source>
</reference>
<dbReference type="Pfam" id="PF00535">
    <property type="entry name" value="Glycos_transf_2"/>
    <property type="match status" value="1"/>
</dbReference>
<comment type="similarity">
    <text evidence="1">Belongs to the glycosyltransferase 2 family.</text>
</comment>
<evidence type="ECO:0000313" key="6">
    <source>
        <dbReference type="Proteomes" id="UP000320239"/>
    </source>
</evidence>
<dbReference type="PANTHER" id="PTHR43685">
    <property type="entry name" value="GLYCOSYLTRANSFERASE"/>
    <property type="match status" value="1"/>
</dbReference>
<keyword evidence="2" id="KW-0328">Glycosyltransferase</keyword>
<evidence type="ECO:0000259" key="4">
    <source>
        <dbReference type="Pfam" id="PF00535"/>
    </source>
</evidence>
<dbReference type="CDD" id="cd00761">
    <property type="entry name" value="Glyco_tranf_GTA_type"/>
    <property type="match status" value="1"/>
</dbReference>
<accession>A0A561WNI0</accession>
<dbReference type="GO" id="GO:0016757">
    <property type="term" value="F:glycosyltransferase activity"/>
    <property type="evidence" value="ECO:0007669"/>
    <property type="project" value="UniProtKB-KW"/>
</dbReference>
<dbReference type="RefSeq" id="WP_122980932.1">
    <property type="nucleotide sequence ID" value="NZ_BOMX01000011.1"/>
</dbReference>
<proteinExistence type="inferred from homology"/>
<dbReference type="SUPFAM" id="SSF53448">
    <property type="entry name" value="Nucleotide-diphospho-sugar transferases"/>
    <property type="match status" value="1"/>
</dbReference>
<keyword evidence="3 5" id="KW-0808">Transferase</keyword>
<evidence type="ECO:0000256" key="3">
    <source>
        <dbReference type="ARBA" id="ARBA00022679"/>
    </source>
</evidence>
<dbReference type="AlphaFoldDB" id="A0A561WNI0"/>
<dbReference type="OrthoDB" id="8549922at2"/>